<dbReference type="GO" id="GO:0008781">
    <property type="term" value="F:N-acylneuraminate cytidylyltransferase activity"/>
    <property type="evidence" value="ECO:0007669"/>
    <property type="project" value="TreeGrafter"/>
</dbReference>
<comment type="caution">
    <text evidence="1">The sequence shown here is derived from an EMBL/GenBank/DDBJ whole genome shotgun (WGS) entry which is preliminary data.</text>
</comment>
<dbReference type="InterPro" id="IPR003329">
    <property type="entry name" value="Cytidylyl_trans"/>
</dbReference>
<dbReference type="CDD" id="cd02513">
    <property type="entry name" value="CMP-NeuAc_Synthase"/>
    <property type="match status" value="1"/>
</dbReference>
<protein>
    <submittedName>
        <fullName evidence="1">CMP-N-acetylneuraminic acid synthetase</fullName>
    </submittedName>
</protein>
<dbReference type="SUPFAM" id="SSF53448">
    <property type="entry name" value="Nucleotide-diphospho-sugar transferases"/>
    <property type="match status" value="1"/>
</dbReference>
<reference evidence="1 2" key="1">
    <citation type="submission" date="2018-02" db="EMBL/GenBank/DDBJ databases">
        <title>Comparative genomes isolates from brazilian mangrove.</title>
        <authorList>
            <person name="Araujo J.E."/>
            <person name="Taketani R.G."/>
            <person name="Silva M.C.P."/>
            <person name="Loureco M.V."/>
            <person name="Andreote F.D."/>
        </authorList>
    </citation>
    <scope>NUCLEOTIDE SEQUENCE [LARGE SCALE GENOMIC DNA]</scope>
    <source>
        <strain evidence="1 2">Nap-Phe MGV</strain>
    </source>
</reference>
<proteinExistence type="predicted"/>
<dbReference type="RefSeq" id="WP_105336031.1">
    <property type="nucleotide sequence ID" value="NZ_PUHZ01000014.1"/>
</dbReference>
<gene>
    <name evidence="1" type="ORF">C5Y93_13940</name>
</gene>
<dbReference type="Proteomes" id="UP000237819">
    <property type="component" value="Unassembled WGS sequence"/>
</dbReference>
<dbReference type="AlphaFoldDB" id="A0A2S8GM88"/>
<dbReference type="Pfam" id="PF02348">
    <property type="entry name" value="CTP_transf_3"/>
    <property type="match status" value="1"/>
</dbReference>
<organism evidence="1 2">
    <name type="scientific">Blastopirellula marina</name>
    <dbReference type="NCBI Taxonomy" id="124"/>
    <lineage>
        <taxon>Bacteria</taxon>
        <taxon>Pseudomonadati</taxon>
        <taxon>Planctomycetota</taxon>
        <taxon>Planctomycetia</taxon>
        <taxon>Pirellulales</taxon>
        <taxon>Pirellulaceae</taxon>
        <taxon>Blastopirellula</taxon>
    </lineage>
</organism>
<sequence>MIQNKRVLVVVPARGGSKGVKLKNIRPLGGRPLIHYTGELVQQLSYVDRAVVSTDHIGIAAEARAVGLDVPFYRPPELSGDRVGDLEVLQHALRETESIDGVTYDVVVMLQPTCPQRTVAHVTETIERFAEGDFDSVWTVSPTDLKYHPLKQLQIDASGNMSHFDERGRQIIARQQLQPTYTRNGAAYAISRSCLLEKQSIMGDRVSAVVIEEALLSIDTLEDMAQVERKLAA</sequence>
<dbReference type="PANTHER" id="PTHR21485">
    <property type="entry name" value="HAD SUPERFAMILY MEMBERS CMAS AND KDSC"/>
    <property type="match status" value="1"/>
</dbReference>
<dbReference type="PANTHER" id="PTHR21485:SF3">
    <property type="entry name" value="N-ACYLNEURAMINATE CYTIDYLYLTRANSFERASE"/>
    <property type="match status" value="1"/>
</dbReference>
<name>A0A2S8GM88_9BACT</name>
<dbReference type="InterPro" id="IPR029044">
    <property type="entry name" value="Nucleotide-diphossugar_trans"/>
</dbReference>
<dbReference type="EMBL" id="PUHZ01000014">
    <property type="protein sequence ID" value="PQO45540.1"/>
    <property type="molecule type" value="Genomic_DNA"/>
</dbReference>
<dbReference type="Gene3D" id="3.90.550.10">
    <property type="entry name" value="Spore Coat Polysaccharide Biosynthesis Protein SpsA, Chain A"/>
    <property type="match status" value="1"/>
</dbReference>
<accession>A0A2S8GM88</accession>
<evidence type="ECO:0000313" key="2">
    <source>
        <dbReference type="Proteomes" id="UP000237819"/>
    </source>
</evidence>
<dbReference type="OrthoDB" id="9805604at2"/>
<dbReference type="InterPro" id="IPR050793">
    <property type="entry name" value="CMP-NeuNAc_synthase"/>
</dbReference>
<evidence type="ECO:0000313" key="1">
    <source>
        <dbReference type="EMBL" id="PQO45540.1"/>
    </source>
</evidence>